<evidence type="ECO:0000256" key="2">
    <source>
        <dbReference type="ARBA" id="ARBA00022679"/>
    </source>
</evidence>
<keyword evidence="1 4" id="KW-0489">Methyltransferase</keyword>
<dbReference type="InterPro" id="IPR029063">
    <property type="entry name" value="SAM-dependent_MTases_sf"/>
</dbReference>
<dbReference type="PANTHER" id="PTHR43397">
    <property type="entry name" value="ERGOTHIONEINE BIOSYNTHESIS PROTEIN 1"/>
    <property type="match status" value="1"/>
</dbReference>
<comment type="caution">
    <text evidence="4">The sequence shown here is derived from an EMBL/GenBank/DDBJ whole genome shotgun (WGS) entry which is preliminary data.</text>
</comment>
<dbReference type="Pfam" id="PF10017">
    <property type="entry name" value="Methyltransf_33"/>
    <property type="match status" value="1"/>
</dbReference>
<dbReference type="EMBL" id="QHKO01000002">
    <property type="protein sequence ID" value="RAL23908.1"/>
    <property type="molecule type" value="Genomic_DNA"/>
</dbReference>
<dbReference type="GO" id="GO:0008168">
    <property type="term" value="F:methyltransferase activity"/>
    <property type="evidence" value="ECO:0007669"/>
    <property type="project" value="UniProtKB-KW"/>
</dbReference>
<dbReference type="PIRSF" id="PIRSF018005">
    <property type="entry name" value="UCP018005"/>
    <property type="match status" value="1"/>
</dbReference>
<gene>
    <name evidence="4" type="primary">egtD</name>
    <name evidence="4" type="ORF">DL240_07105</name>
</gene>
<dbReference type="InterPro" id="IPR035094">
    <property type="entry name" value="EgtD"/>
</dbReference>
<dbReference type="PANTHER" id="PTHR43397:SF1">
    <property type="entry name" value="ERGOTHIONEINE BIOSYNTHESIS PROTEIN 1"/>
    <property type="match status" value="1"/>
</dbReference>
<name>A0A328CAE4_9DELT</name>
<dbReference type="InterPro" id="IPR017804">
    <property type="entry name" value="MeTrfase_EgtD-like"/>
</dbReference>
<dbReference type="InterPro" id="IPR051128">
    <property type="entry name" value="EgtD_Methyltrsf_superfamily"/>
</dbReference>
<feature type="domain" description="Histidine-specific methyltransferase SAM-dependent" evidence="3">
    <location>
        <begin position="17"/>
        <end position="315"/>
    </location>
</feature>
<dbReference type="Proteomes" id="UP000249169">
    <property type="component" value="Unassembled WGS sequence"/>
</dbReference>
<dbReference type="GO" id="GO:0032259">
    <property type="term" value="P:methylation"/>
    <property type="evidence" value="ECO:0007669"/>
    <property type="project" value="UniProtKB-KW"/>
</dbReference>
<reference evidence="4 5" key="1">
    <citation type="submission" date="2018-05" db="EMBL/GenBank/DDBJ databases">
        <title>Lujinxingia marina gen. nov. sp. nov., a new facultative anaerobic member of the class Deltaproteobacteria, and proposal of Lujinxingaceae fam. nov.</title>
        <authorList>
            <person name="Li C.-M."/>
        </authorList>
    </citation>
    <scope>NUCLEOTIDE SEQUENCE [LARGE SCALE GENOMIC DNA]</scope>
    <source>
        <strain evidence="4 5">B210</strain>
    </source>
</reference>
<dbReference type="InterPro" id="IPR019257">
    <property type="entry name" value="MeTrfase_dom"/>
</dbReference>
<keyword evidence="2 4" id="KW-0808">Transferase</keyword>
<protein>
    <submittedName>
        <fullName evidence="4">L-histidine N(Alpha)-methyltransferase</fullName>
    </submittedName>
</protein>
<proteinExistence type="predicted"/>
<sequence length="320" mass="36279">MTLDTTPIPEPNGQFLADVIDGLNRPHKQLPCKYLYDDRGSQLFNAICELPEYYPTRVELALTERFAPEIAQRVGERANLIELGSGSGLKTRTLLTHLEDPSAYIPVDISPHELKRCVRAISERFPELHVEPVVADYTSDWSLPRLPRSARSLFYFPGSTIGNFEPRAAQTFLTQQAALAGEQGALLIGVDLKKDRAILEAAYNDRAGVTAEFNLNILRRINRELGADFALHNFRHQAVYNDRAGRIEMHLISEREQHISLAHHTIALKPGESIVTEHSYKYAINEFADLAENSNWRTRAFWADPQGLFSLWYLETSELH</sequence>
<dbReference type="AlphaFoldDB" id="A0A328CAE4"/>
<dbReference type="RefSeq" id="WP_111729162.1">
    <property type="nucleotide sequence ID" value="NZ_QHKO01000002.1"/>
</dbReference>
<keyword evidence="5" id="KW-1185">Reference proteome</keyword>
<dbReference type="NCBIfam" id="TIGR03438">
    <property type="entry name" value="egtD_ergothio"/>
    <property type="match status" value="1"/>
</dbReference>
<accession>A0A328CAE4</accession>
<evidence type="ECO:0000313" key="5">
    <source>
        <dbReference type="Proteomes" id="UP000249169"/>
    </source>
</evidence>
<evidence type="ECO:0000256" key="1">
    <source>
        <dbReference type="ARBA" id="ARBA00022603"/>
    </source>
</evidence>
<evidence type="ECO:0000259" key="3">
    <source>
        <dbReference type="Pfam" id="PF10017"/>
    </source>
</evidence>
<organism evidence="4 5">
    <name type="scientific">Lujinxingia litoralis</name>
    <dbReference type="NCBI Taxonomy" id="2211119"/>
    <lineage>
        <taxon>Bacteria</taxon>
        <taxon>Deltaproteobacteria</taxon>
        <taxon>Bradymonadales</taxon>
        <taxon>Lujinxingiaceae</taxon>
        <taxon>Lujinxingia</taxon>
    </lineage>
</organism>
<dbReference type="Gene3D" id="3.40.50.150">
    <property type="entry name" value="Vaccinia Virus protein VP39"/>
    <property type="match status" value="1"/>
</dbReference>
<evidence type="ECO:0000313" key="4">
    <source>
        <dbReference type="EMBL" id="RAL23908.1"/>
    </source>
</evidence>
<dbReference type="SUPFAM" id="SSF53335">
    <property type="entry name" value="S-adenosyl-L-methionine-dependent methyltransferases"/>
    <property type="match status" value="1"/>
</dbReference>
<dbReference type="OrthoDB" id="5289726at2"/>